<organism evidence="2 3">
    <name type="scientific">Gordonia sputi NBRC 100414</name>
    <dbReference type="NCBI Taxonomy" id="1089453"/>
    <lineage>
        <taxon>Bacteria</taxon>
        <taxon>Bacillati</taxon>
        <taxon>Actinomycetota</taxon>
        <taxon>Actinomycetes</taxon>
        <taxon>Mycobacteriales</taxon>
        <taxon>Gordoniaceae</taxon>
        <taxon>Gordonia</taxon>
    </lineage>
</organism>
<dbReference type="AlphaFoldDB" id="H5TY90"/>
<dbReference type="SUPFAM" id="SSF51569">
    <property type="entry name" value="Aldolase"/>
    <property type="match status" value="1"/>
</dbReference>
<name>H5TY90_9ACTN</name>
<protein>
    <submittedName>
        <fullName evidence="2">Putative aldolase</fullName>
    </submittedName>
</protein>
<feature type="active site" description="Schiff-base intermediate with dihydroxyacetone-P" evidence="1">
    <location>
        <position position="188"/>
    </location>
</feature>
<dbReference type="Pfam" id="PF01791">
    <property type="entry name" value="DeoC"/>
    <property type="match status" value="1"/>
</dbReference>
<accession>H5TY90</accession>
<dbReference type="PIRSF" id="PIRSF038992">
    <property type="entry name" value="Aldolase_Ia"/>
    <property type="match status" value="1"/>
</dbReference>
<dbReference type="Gene3D" id="3.20.20.70">
    <property type="entry name" value="Aldolase class I"/>
    <property type="match status" value="1"/>
</dbReference>
<evidence type="ECO:0000256" key="1">
    <source>
        <dbReference type="PIRSR" id="PIRSR038992-1"/>
    </source>
</evidence>
<dbReference type="PANTHER" id="PTHR47916:SF1">
    <property type="entry name" value="3-HYDROXY-5-PHOSPHONOOXYPENTANE-2,4-DIONE THIOLASE"/>
    <property type="match status" value="1"/>
</dbReference>
<keyword evidence="3" id="KW-1185">Reference proteome</keyword>
<evidence type="ECO:0000313" key="3">
    <source>
        <dbReference type="Proteomes" id="UP000005845"/>
    </source>
</evidence>
<dbReference type="PANTHER" id="PTHR47916">
    <property type="entry name" value="FRUCTOSE-BISPHOSPHATE ALDOLASE CLASS 1"/>
    <property type="match status" value="1"/>
</dbReference>
<proteinExistence type="predicted"/>
<evidence type="ECO:0000313" key="2">
    <source>
        <dbReference type="EMBL" id="GAB38448.1"/>
    </source>
</evidence>
<dbReference type="InterPro" id="IPR013785">
    <property type="entry name" value="Aldolase_TIM"/>
</dbReference>
<dbReference type="NCBIfam" id="NF005556">
    <property type="entry name" value="PRK07226.1"/>
    <property type="match status" value="1"/>
</dbReference>
<dbReference type="InterPro" id="IPR041720">
    <property type="entry name" value="FbaB-like"/>
</dbReference>
<comment type="caution">
    <text evidence="2">The sequence shown here is derived from an EMBL/GenBank/DDBJ whole genome shotgun (WGS) entry which is preliminary data.</text>
</comment>
<dbReference type="InterPro" id="IPR050456">
    <property type="entry name" value="DeoC/FbaB_aldolase"/>
</dbReference>
<dbReference type="InterPro" id="IPR002915">
    <property type="entry name" value="DeoC/FbaB/LacD_aldolase"/>
</dbReference>
<feature type="active site" description="Proton donor" evidence="1">
    <location>
        <position position="156"/>
    </location>
</feature>
<dbReference type="EMBL" id="BAFC01000045">
    <property type="protein sequence ID" value="GAB38448.1"/>
    <property type="molecule type" value="Genomic_DNA"/>
</dbReference>
<dbReference type="Proteomes" id="UP000005845">
    <property type="component" value="Unassembled WGS sequence"/>
</dbReference>
<reference evidence="2 3" key="1">
    <citation type="submission" date="2012-02" db="EMBL/GenBank/DDBJ databases">
        <title>Whole genome shotgun sequence of Gordonia sputi NBRC 100414.</title>
        <authorList>
            <person name="Yoshida I."/>
            <person name="Hosoyama A."/>
            <person name="Tsuchikane K."/>
            <person name="Katsumata H."/>
            <person name="Yamazaki S."/>
            <person name="Fujita N."/>
        </authorList>
    </citation>
    <scope>NUCLEOTIDE SEQUENCE [LARGE SCALE GENOMIC DNA]</scope>
    <source>
        <strain evidence="2 3">NBRC 100414</strain>
    </source>
</reference>
<gene>
    <name evidence="2" type="ORF">GOSPT_045_00840</name>
</gene>
<dbReference type="GO" id="GO:0004332">
    <property type="term" value="F:fructose-bisphosphate aldolase activity"/>
    <property type="evidence" value="ECO:0007669"/>
    <property type="project" value="InterPro"/>
</dbReference>
<dbReference type="eggNOG" id="COG1830">
    <property type="taxonomic scope" value="Bacteria"/>
</dbReference>
<sequence>MHDRHGDRRETLSGRALRMARLFSSPSRRALVVPIDHSVTIGPLGRADHADTTAAMLADAGADALIVHKGRAKTIDPRRFTALGLIVHLSAGTSLAQDSTGKVLVGSVDECLGLGADAVSVHVNVSSDTEPEQLADLGRVARECDRLGMPLLAMMYARGATTSPASTSAQTLAHLAAIATDLGADIVKLDYAGSTEAMDQVVDSCPLPILVAGGPSAASDDAAVELGCRVAQSRVAGLSFGRQIFDADDPAQVAGALAAHLHDHDPRALALA</sequence>
<dbReference type="RefSeq" id="WP_005204240.1">
    <property type="nucleotide sequence ID" value="NZ_BAFC01000045.1"/>
</dbReference>
<dbReference type="SMART" id="SM01133">
    <property type="entry name" value="DeoC"/>
    <property type="match status" value="1"/>
</dbReference>